<dbReference type="EMBL" id="LCPK01000004">
    <property type="protein sequence ID" value="KKU98292.1"/>
    <property type="molecule type" value="Genomic_DNA"/>
</dbReference>
<dbReference type="Proteomes" id="UP000034694">
    <property type="component" value="Unassembled WGS sequence"/>
</dbReference>
<protein>
    <submittedName>
        <fullName evidence="1">Uncharacterized protein</fullName>
    </submittedName>
</protein>
<evidence type="ECO:0000313" key="2">
    <source>
        <dbReference type="Proteomes" id="UP000034694"/>
    </source>
</evidence>
<comment type="caution">
    <text evidence="1">The sequence shown here is derived from an EMBL/GenBank/DDBJ whole genome shotgun (WGS) entry which is preliminary data.</text>
</comment>
<reference evidence="1 2" key="1">
    <citation type="journal article" date="2015" name="Nature">
        <title>rRNA introns, odd ribosomes, and small enigmatic genomes across a large radiation of phyla.</title>
        <authorList>
            <person name="Brown C.T."/>
            <person name="Hug L.A."/>
            <person name="Thomas B.C."/>
            <person name="Sharon I."/>
            <person name="Castelle C.J."/>
            <person name="Singh A."/>
            <person name="Wilkins M.J."/>
            <person name="Williams K.H."/>
            <person name="Banfield J.F."/>
        </authorList>
    </citation>
    <scope>NUCLEOTIDE SEQUENCE [LARGE SCALE GENOMIC DNA]</scope>
</reference>
<organism evidence="1 2">
    <name type="scientific">Candidatus Amesbacteria bacterium GW2011_GWB1_48_13</name>
    <dbReference type="NCBI Taxonomy" id="1618362"/>
    <lineage>
        <taxon>Bacteria</taxon>
        <taxon>Candidatus Amesiibacteriota</taxon>
    </lineage>
</organism>
<proteinExistence type="predicted"/>
<sequence length="71" mass="8185">MDVTVIAPAKTISIVLTQMEWDVLVWASQKHGKDVARQLFKDWLLHMWQQKENERLKTLENTVPPELADGG</sequence>
<accession>A0A0G1UVW8</accession>
<evidence type="ECO:0000313" key="1">
    <source>
        <dbReference type="EMBL" id="KKU98292.1"/>
    </source>
</evidence>
<name>A0A0G1UVW8_9BACT</name>
<dbReference type="AlphaFoldDB" id="A0A0G1UVW8"/>
<gene>
    <name evidence="1" type="ORF">UY28_C0004G0030</name>
</gene>